<dbReference type="OrthoDB" id="31128at2157"/>
<comment type="similarity">
    <text evidence="1 5">Belongs to the carbamate kinase family.</text>
</comment>
<dbReference type="EMBL" id="FNPC01000002">
    <property type="protein sequence ID" value="SDX91288.1"/>
    <property type="molecule type" value="Genomic_DNA"/>
</dbReference>
<dbReference type="SUPFAM" id="SSF53633">
    <property type="entry name" value="Carbamate kinase-like"/>
    <property type="match status" value="1"/>
</dbReference>
<dbReference type="InterPro" id="IPR001048">
    <property type="entry name" value="Asp/Glu/Uridylate_kinase"/>
</dbReference>
<dbReference type="Gene3D" id="3.40.1160.10">
    <property type="entry name" value="Acetylglutamate kinase-like"/>
    <property type="match status" value="1"/>
</dbReference>
<gene>
    <name evidence="7" type="ORF">SAMN05216564_10292</name>
</gene>
<dbReference type="PANTHER" id="PTHR30409">
    <property type="entry name" value="CARBAMATE KINASE"/>
    <property type="match status" value="1"/>
</dbReference>
<dbReference type="InterPro" id="IPR003964">
    <property type="entry name" value="Carb_kinase"/>
</dbReference>
<dbReference type="GO" id="GO:0005829">
    <property type="term" value="C:cytosol"/>
    <property type="evidence" value="ECO:0007669"/>
    <property type="project" value="TreeGrafter"/>
</dbReference>
<protein>
    <recommendedName>
        <fullName evidence="2 5">Carbamate kinase</fullName>
    </recommendedName>
</protein>
<dbReference type="PIRSF" id="PIRSF000723">
    <property type="entry name" value="Carbamate_kin"/>
    <property type="match status" value="1"/>
</dbReference>
<dbReference type="PANTHER" id="PTHR30409:SF1">
    <property type="entry name" value="CARBAMATE KINASE-RELATED"/>
    <property type="match status" value="1"/>
</dbReference>
<evidence type="ECO:0000256" key="5">
    <source>
        <dbReference type="PIRNR" id="PIRNR000723"/>
    </source>
</evidence>
<reference evidence="8" key="1">
    <citation type="submission" date="2016-10" db="EMBL/GenBank/DDBJ databases">
        <authorList>
            <person name="Varghese N."/>
            <person name="Submissions S."/>
        </authorList>
    </citation>
    <scope>NUCLEOTIDE SEQUENCE [LARGE SCALE GENOMIC DNA]</scope>
    <source>
        <strain evidence="8">DC30,IBRC 10041,KCTC 4046</strain>
    </source>
</reference>
<dbReference type="AlphaFoldDB" id="A0A1H3FLR3"/>
<proteinExistence type="inferred from homology"/>
<evidence type="ECO:0000259" key="6">
    <source>
        <dbReference type="Pfam" id="PF00696"/>
    </source>
</evidence>
<sequence length="300" mass="31862">MEPTIIALGGNTLVSSDDADYAEQLRRVRSTVDRLEGVTSTGRTIVWTHGNGPQVGRQLLEREVADTPARPLDALVAATQGQLGYLLSHALDAHHDEAVPAVTTRVVVDPDDPAFEEPTKPVGPCYDAAEVREKPFETAPVEGGADTYRRVVPSPRPRRILEAPTIEQLVETGQSVVCCGGGGIPVADRGDGFEGQAAVVDKDYTSALVGRHLDADELVFVTDVPCAYLDYGTDAQEPIGEVDPGTLRKYLERGEFGAGSMGPKAEACASFVDEGGRRAVITQPEDLDDALDGAAGTQVR</sequence>
<organism evidence="7 8">
    <name type="scientific">Halopenitus persicus</name>
    <dbReference type="NCBI Taxonomy" id="1048396"/>
    <lineage>
        <taxon>Archaea</taxon>
        <taxon>Methanobacteriati</taxon>
        <taxon>Methanobacteriota</taxon>
        <taxon>Stenosarchaea group</taxon>
        <taxon>Halobacteria</taxon>
        <taxon>Halobacteriales</taxon>
        <taxon>Haloferacaceae</taxon>
        <taxon>Halopenitus</taxon>
    </lineage>
</organism>
<evidence type="ECO:0000256" key="3">
    <source>
        <dbReference type="ARBA" id="ARBA00022679"/>
    </source>
</evidence>
<keyword evidence="4 5" id="KW-0418">Kinase</keyword>
<evidence type="ECO:0000313" key="8">
    <source>
        <dbReference type="Proteomes" id="UP000199079"/>
    </source>
</evidence>
<evidence type="ECO:0000256" key="2">
    <source>
        <dbReference type="ARBA" id="ARBA00020752"/>
    </source>
</evidence>
<dbReference type="InterPro" id="IPR036393">
    <property type="entry name" value="AceGlu_kinase-like_sf"/>
</dbReference>
<dbReference type="GO" id="GO:0019546">
    <property type="term" value="P:L-arginine deiminase pathway"/>
    <property type="evidence" value="ECO:0007669"/>
    <property type="project" value="TreeGrafter"/>
</dbReference>
<evidence type="ECO:0000256" key="1">
    <source>
        <dbReference type="ARBA" id="ARBA00011066"/>
    </source>
</evidence>
<keyword evidence="3 5" id="KW-0808">Transferase</keyword>
<evidence type="ECO:0000313" key="7">
    <source>
        <dbReference type="EMBL" id="SDX91288.1"/>
    </source>
</evidence>
<evidence type="ECO:0000256" key="4">
    <source>
        <dbReference type="ARBA" id="ARBA00022777"/>
    </source>
</evidence>
<dbReference type="RefSeq" id="WP_092730900.1">
    <property type="nucleotide sequence ID" value="NZ_FNPC01000002.1"/>
</dbReference>
<dbReference type="Pfam" id="PF00696">
    <property type="entry name" value="AA_kinase"/>
    <property type="match status" value="1"/>
</dbReference>
<dbReference type="PRINTS" id="PR01469">
    <property type="entry name" value="CARBMTKINASE"/>
</dbReference>
<dbReference type="Proteomes" id="UP000199079">
    <property type="component" value="Unassembled WGS sequence"/>
</dbReference>
<dbReference type="GO" id="GO:0008804">
    <property type="term" value="F:carbamate kinase activity"/>
    <property type="evidence" value="ECO:0007669"/>
    <property type="project" value="InterPro"/>
</dbReference>
<dbReference type="CDD" id="cd04235">
    <property type="entry name" value="AAK_CK"/>
    <property type="match status" value="1"/>
</dbReference>
<accession>A0A1H3FLR3</accession>
<keyword evidence="8" id="KW-1185">Reference proteome</keyword>
<feature type="domain" description="Aspartate/glutamate/uridylate kinase" evidence="6">
    <location>
        <begin position="4"/>
        <end position="282"/>
    </location>
</feature>
<name>A0A1H3FLR3_9EURY</name>